<accession>A0ACC0ZRU9</accession>
<dbReference type="EMBL" id="CM047910">
    <property type="protein sequence ID" value="KAJ0075951.1"/>
    <property type="molecule type" value="Genomic_DNA"/>
</dbReference>
<gene>
    <name evidence="1" type="ORF">Patl1_34144</name>
</gene>
<keyword evidence="2" id="KW-1185">Reference proteome</keyword>
<proteinExistence type="predicted"/>
<organism evidence="1 2">
    <name type="scientific">Pistacia atlantica</name>
    <dbReference type="NCBI Taxonomy" id="434234"/>
    <lineage>
        <taxon>Eukaryota</taxon>
        <taxon>Viridiplantae</taxon>
        <taxon>Streptophyta</taxon>
        <taxon>Embryophyta</taxon>
        <taxon>Tracheophyta</taxon>
        <taxon>Spermatophyta</taxon>
        <taxon>Magnoliopsida</taxon>
        <taxon>eudicotyledons</taxon>
        <taxon>Gunneridae</taxon>
        <taxon>Pentapetalae</taxon>
        <taxon>rosids</taxon>
        <taxon>malvids</taxon>
        <taxon>Sapindales</taxon>
        <taxon>Anacardiaceae</taxon>
        <taxon>Pistacia</taxon>
    </lineage>
</organism>
<evidence type="ECO:0000313" key="1">
    <source>
        <dbReference type="EMBL" id="KAJ0075951.1"/>
    </source>
</evidence>
<protein>
    <submittedName>
        <fullName evidence="1">Uncharacterized protein</fullName>
    </submittedName>
</protein>
<comment type="caution">
    <text evidence="1">The sequence shown here is derived from an EMBL/GenBank/DDBJ whole genome shotgun (WGS) entry which is preliminary data.</text>
</comment>
<reference evidence="2" key="1">
    <citation type="journal article" date="2023" name="G3 (Bethesda)">
        <title>Genome assembly and association tests identify interacting loci associated with vigor, precocity, and sex in interspecific pistachio rootstocks.</title>
        <authorList>
            <person name="Palmer W."/>
            <person name="Jacygrad E."/>
            <person name="Sagayaradj S."/>
            <person name="Cavanaugh K."/>
            <person name="Han R."/>
            <person name="Bertier L."/>
            <person name="Beede B."/>
            <person name="Kafkas S."/>
            <person name="Golino D."/>
            <person name="Preece J."/>
            <person name="Michelmore R."/>
        </authorList>
    </citation>
    <scope>NUCLEOTIDE SEQUENCE [LARGE SCALE GENOMIC DNA]</scope>
</reference>
<name>A0ACC0ZRU9_9ROSI</name>
<dbReference type="Proteomes" id="UP001164250">
    <property type="component" value="Chromosome 15"/>
</dbReference>
<evidence type="ECO:0000313" key="2">
    <source>
        <dbReference type="Proteomes" id="UP001164250"/>
    </source>
</evidence>
<sequence length="102" mass="11638">MSHISDIKLIRTDTTLDLSQKAEKGMLCSVAQLFFYSSTLHCVFSCFINVGETRPDIAAFIYANLYGIFLICYSTYLAIIKKLFFINYILEELVADFLLSVE</sequence>